<dbReference type="Gene3D" id="1.20.90.10">
    <property type="entry name" value="Phospholipase A2 domain"/>
    <property type="match status" value="1"/>
</dbReference>
<dbReference type="InterPro" id="IPR013607">
    <property type="entry name" value="Phospholipase_A2-like"/>
</dbReference>
<accession>D7GYC2</accession>
<name>D7GYC2_TRICA</name>
<dbReference type="Proteomes" id="UP000007266">
    <property type="component" value="Unassembled WGS sequence"/>
</dbReference>
<keyword evidence="4" id="KW-1185">Reference proteome</keyword>
<evidence type="ECO:0000313" key="3">
    <source>
        <dbReference type="EMBL" id="EFA13350.1"/>
    </source>
</evidence>
<sequence>MKNLKQVRFNEDVTLYVLNDVNEDRKGYWVRDRMWFQKRIRDVEMILKPFLELKIIINEREKTREKRTKLEKRLERGDRGINKLDEACREHDIAYNEHQDLENRHKADRILLERAKERRRAPDASIGEKFAALGVSTAMSAKLKLGMGCPNNKMQKHRRRIGKVKKSGKGLIKFSDLISKAKNTLNNGKFDDMKSAIGAAIKAVKQLRGKKKVHPKRVISVPKTGGALPLIPIFAALGALGSLGGGAAAVARAVNQAKVANEQLKENKRHNQAMEAVALGKNKDGNGLYLKPYKTGLGLFLDHSKFPKKYR</sequence>
<reference evidence="3 4" key="2">
    <citation type="journal article" date="2010" name="Nucleic Acids Res.">
        <title>BeetleBase in 2010: revisions to provide comprehensive genomic information for Tribolium castaneum.</title>
        <authorList>
            <person name="Kim H.S."/>
            <person name="Murphy T."/>
            <person name="Xia J."/>
            <person name="Caragea D."/>
            <person name="Park Y."/>
            <person name="Beeman R.W."/>
            <person name="Lorenzen M.D."/>
            <person name="Butcher S."/>
            <person name="Manak J.R."/>
            <person name="Brown S.J."/>
        </authorList>
    </citation>
    <scope>NUCLEOTIDE SEQUENCE [LARGE SCALE GENOMIC DNA]</scope>
    <source>
        <strain evidence="3 4">Georgia GA2</strain>
    </source>
</reference>
<dbReference type="HOGENOM" id="CLU_070662_0_0_1"/>
<reference evidence="3 4" key="1">
    <citation type="journal article" date="2008" name="Nature">
        <title>The genome of the model beetle and pest Tribolium castaneum.</title>
        <authorList>
            <consortium name="Tribolium Genome Sequencing Consortium"/>
            <person name="Richards S."/>
            <person name="Gibbs R.A."/>
            <person name="Weinstock G.M."/>
            <person name="Brown S.J."/>
            <person name="Denell R."/>
            <person name="Beeman R.W."/>
            <person name="Gibbs R."/>
            <person name="Beeman R.W."/>
            <person name="Brown S.J."/>
            <person name="Bucher G."/>
            <person name="Friedrich M."/>
            <person name="Grimmelikhuijzen C.J."/>
            <person name="Klingler M."/>
            <person name="Lorenzen M."/>
            <person name="Richards S."/>
            <person name="Roth S."/>
            <person name="Schroder R."/>
            <person name="Tautz D."/>
            <person name="Zdobnov E.M."/>
            <person name="Muzny D."/>
            <person name="Gibbs R.A."/>
            <person name="Weinstock G.M."/>
            <person name="Attaway T."/>
            <person name="Bell S."/>
            <person name="Buhay C.J."/>
            <person name="Chandrabose M.N."/>
            <person name="Chavez D."/>
            <person name="Clerk-Blankenburg K.P."/>
            <person name="Cree A."/>
            <person name="Dao M."/>
            <person name="Davis C."/>
            <person name="Chacko J."/>
            <person name="Dinh H."/>
            <person name="Dugan-Rocha S."/>
            <person name="Fowler G."/>
            <person name="Garner T.T."/>
            <person name="Garnes J."/>
            <person name="Gnirke A."/>
            <person name="Hawes A."/>
            <person name="Hernandez J."/>
            <person name="Hines S."/>
            <person name="Holder M."/>
            <person name="Hume J."/>
            <person name="Jhangiani S.N."/>
            <person name="Joshi V."/>
            <person name="Khan Z.M."/>
            <person name="Jackson L."/>
            <person name="Kovar C."/>
            <person name="Kowis A."/>
            <person name="Lee S."/>
            <person name="Lewis L.R."/>
            <person name="Margolis J."/>
            <person name="Morgan M."/>
            <person name="Nazareth L.V."/>
            <person name="Nguyen N."/>
            <person name="Okwuonu G."/>
            <person name="Parker D."/>
            <person name="Richards S."/>
            <person name="Ruiz S.J."/>
            <person name="Santibanez J."/>
            <person name="Savard J."/>
            <person name="Scherer S.E."/>
            <person name="Schneider B."/>
            <person name="Sodergren E."/>
            <person name="Tautz D."/>
            <person name="Vattahil S."/>
            <person name="Villasana D."/>
            <person name="White C.S."/>
            <person name="Wright R."/>
            <person name="Park Y."/>
            <person name="Beeman R.W."/>
            <person name="Lord J."/>
            <person name="Oppert B."/>
            <person name="Lorenzen M."/>
            <person name="Brown S."/>
            <person name="Wang L."/>
            <person name="Savard J."/>
            <person name="Tautz D."/>
            <person name="Richards S."/>
            <person name="Weinstock G."/>
            <person name="Gibbs R.A."/>
            <person name="Liu Y."/>
            <person name="Worley K."/>
            <person name="Weinstock G."/>
            <person name="Elsik C.G."/>
            <person name="Reese J.T."/>
            <person name="Elhaik E."/>
            <person name="Landan G."/>
            <person name="Graur D."/>
            <person name="Arensburger P."/>
            <person name="Atkinson P."/>
            <person name="Beeman R.W."/>
            <person name="Beidler J."/>
            <person name="Brown S.J."/>
            <person name="Demuth J.P."/>
            <person name="Drury D.W."/>
            <person name="Du Y.Z."/>
            <person name="Fujiwara H."/>
            <person name="Lorenzen M."/>
            <person name="Maselli V."/>
            <person name="Osanai M."/>
            <person name="Park Y."/>
            <person name="Robertson H.M."/>
            <person name="Tu Z."/>
            <person name="Wang J.J."/>
            <person name="Wang S."/>
            <person name="Richards S."/>
            <person name="Song H."/>
            <person name="Zhang L."/>
            <person name="Sodergren E."/>
            <person name="Werner D."/>
            <person name="Stanke M."/>
            <person name="Morgenstern B."/>
            <person name="Solovyev V."/>
            <person name="Kosarev P."/>
            <person name="Brown G."/>
            <person name="Chen H.C."/>
            <person name="Ermolaeva O."/>
            <person name="Hlavina W."/>
            <person name="Kapustin Y."/>
            <person name="Kiryutin B."/>
            <person name="Kitts P."/>
            <person name="Maglott D."/>
            <person name="Pruitt K."/>
            <person name="Sapojnikov V."/>
            <person name="Souvorov A."/>
            <person name="Mackey A.J."/>
            <person name="Waterhouse R.M."/>
            <person name="Wyder S."/>
            <person name="Zdobnov E.M."/>
            <person name="Zdobnov E.M."/>
            <person name="Wyder S."/>
            <person name="Kriventseva E.V."/>
            <person name="Kadowaki T."/>
            <person name="Bork P."/>
            <person name="Aranda M."/>
            <person name="Bao R."/>
            <person name="Beermann A."/>
            <person name="Berns N."/>
            <person name="Bolognesi R."/>
            <person name="Bonneton F."/>
            <person name="Bopp D."/>
            <person name="Brown S.J."/>
            <person name="Bucher G."/>
            <person name="Butts T."/>
            <person name="Chaumot A."/>
            <person name="Denell R.E."/>
            <person name="Ferrier D.E."/>
            <person name="Friedrich M."/>
            <person name="Gordon C.M."/>
            <person name="Jindra M."/>
            <person name="Klingler M."/>
            <person name="Lan Q."/>
            <person name="Lattorff H.M."/>
            <person name="Laudet V."/>
            <person name="von Levetsow C."/>
            <person name="Liu Z."/>
            <person name="Lutz R."/>
            <person name="Lynch J.A."/>
            <person name="da Fonseca R.N."/>
            <person name="Posnien N."/>
            <person name="Reuter R."/>
            <person name="Roth S."/>
            <person name="Savard J."/>
            <person name="Schinko J.B."/>
            <person name="Schmitt C."/>
            <person name="Schoppmeier M."/>
            <person name="Schroder R."/>
            <person name="Shippy T.D."/>
            <person name="Simonnet F."/>
            <person name="Marques-Souza H."/>
            <person name="Tautz D."/>
            <person name="Tomoyasu Y."/>
            <person name="Trauner J."/>
            <person name="Van der Zee M."/>
            <person name="Vervoort M."/>
            <person name="Wittkopp N."/>
            <person name="Wimmer E.A."/>
            <person name="Yang X."/>
            <person name="Jones A.K."/>
            <person name="Sattelle D.B."/>
            <person name="Ebert P.R."/>
            <person name="Nelson D."/>
            <person name="Scott J.G."/>
            <person name="Beeman R.W."/>
            <person name="Muthukrishnan S."/>
            <person name="Kramer K.J."/>
            <person name="Arakane Y."/>
            <person name="Beeman R.W."/>
            <person name="Zhu Q."/>
            <person name="Hogenkamp D."/>
            <person name="Dixit R."/>
            <person name="Oppert B."/>
            <person name="Jiang H."/>
            <person name="Zou Z."/>
            <person name="Marshall J."/>
            <person name="Elpidina E."/>
            <person name="Vinokurov K."/>
            <person name="Oppert C."/>
            <person name="Zou Z."/>
            <person name="Evans J."/>
            <person name="Lu Z."/>
            <person name="Zhao P."/>
            <person name="Sumathipala N."/>
            <person name="Altincicek B."/>
            <person name="Vilcinskas A."/>
            <person name="Williams M."/>
            <person name="Hultmark D."/>
            <person name="Hetru C."/>
            <person name="Jiang H."/>
            <person name="Grimmelikhuijzen C.J."/>
            <person name="Hauser F."/>
            <person name="Cazzamali G."/>
            <person name="Williamson M."/>
            <person name="Park Y."/>
            <person name="Li B."/>
            <person name="Tanaka Y."/>
            <person name="Predel R."/>
            <person name="Neupert S."/>
            <person name="Schachtner J."/>
            <person name="Verleyen P."/>
            <person name="Raible F."/>
            <person name="Bork P."/>
            <person name="Friedrich M."/>
            <person name="Walden K.K."/>
            <person name="Robertson H.M."/>
            <person name="Angeli S."/>
            <person name="Foret S."/>
            <person name="Bucher G."/>
            <person name="Schuetz S."/>
            <person name="Maleszka R."/>
            <person name="Wimmer E.A."/>
            <person name="Beeman R.W."/>
            <person name="Lorenzen M."/>
            <person name="Tomoyasu Y."/>
            <person name="Miller S.C."/>
            <person name="Grossmann D."/>
            <person name="Bucher G."/>
        </authorList>
    </citation>
    <scope>NUCLEOTIDE SEQUENCE [LARGE SCALE GENOMIC DNA]</scope>
    <source>
        <strain evidence="3 4">Georgia GA2</strain>
    </source>
</reference>
<feature type="coiled-coil region" evidence="1">
    <location>
        <begin position="53"/>
        <end position="118"/>
    </location>
</feature>
<evidence type="ECO:0000256" key="1">
    <source>
        <dbReference type="SAM" id="Coils"/>
    </source>
</evidence>
<dbReference type="GO" id="GO:0005198">
    <property type="term" value="F:structural molecule activity"/>
    <property type="evidence" value="ECO:0007669"/>
    <property type="project" value="InterPro"/>
</dbReference>
<evidence type="ECO:0000313" key="4">
    <source>
        <dbReference type="Proteomes" id="UP000007266"/>
    </source>
</evidence>
<dbReference type="GO" id="GO:0006644">
    <property type="term" value="P:phospholipid metabolic process"/>
    <property type="evidence" value="ECO:0007669"/>
    <property type="project" value="InterPro"/>
</dbReference>
<dbReference type="EMBL" id="KQ973435">
    <property type="protein sequence ID" value="EFA13350.1"/>
    <property type="molecule type" value="Genomic_DNA"/>
</dbReference>
<protein>
    <recommendedName>
        <fullName evidence="2">Phospholipase A2-like domain-containing protein</fullName>
    </recommendedName>
</protein>
<dbReference type="InParanoid" id="D7GYC2"/>
<dbReference type="InterPro" id="IPR036444">
    <property type="entry name" value="PLipase_A2_dom_sf"/>
</dbReference>
<dbReference type="GO" id="GO:0050482">
    <property type="term" value="P:arachidonate secretion"/>
    <property type="evidence" value="ECO:0007669"/>
    <property type="project" value="InterPro"/>
</dbReference>
<dbReference type="GO" id="GO:0004623">
    <property type="term" value="F:phospholipase A2 activity"/>
    <property type="evidence" value="ECO:0007669"/>
    <property type="project" value="InterPro"/>
</dbReference>
<evidence type="ECO:0000259" key="2">
    <source>
        <dbReference type="Pfam" id="PF08398"/>
    </source>
</evidence>
<organism evidence="3 4">
    <name type="scientific">Tribolium castaneum</name>
    <name type="common">Red flour beetle</name>
    <dbReference type="NCBI Taxonomy" id="7070"/>
    <lineage>
        <taxon>Eukaryota</taxon>
        <taxon>Metazoa</taxon>
        <taxon>Ecdysozoa</taxon>
        <taxon>Arthropoda</taxon>
        <taxon>Hexapoda</taxon>
        <taxon>Insecta</taxon>
        <taxon>Pterygota</taxon>
        <taxon>Neoptera</taxon>
        <taxon>Endopterygota</taxon>
        <taxon>Coleoptera</taxon>
        <taxon>Polyphaga</taxon>
        <taxon>Cucujiformia</taxon>
        <taxon>Tenebrionidae</taxon>
        <taxon>Tenebrionidae incertae sedis</taxon>
        <taxon>Tribolium</taxon>
    </lineage>
</organism>
<proteinExistence type="predicted"/>
<dbReference type="Pfam" id="PF08398">
    <property type="entry name" value="Phospholip_A2_4"/>
    <property type="match status" value="1"/>
</dbReference>
<dbReference type="AlphaFoldDB" id="D7GYC2"/>
<dbReference type="PhylomeDB" id="D7GYC2"/>
<feature type="domain" description="Phospholipase A2-like" evidence="2">
    <location>
        <begin position="80"/>
        <end position="119"/>
    </location>
</feature>
<gene>
    <name evidence="3" type="primary">GLEAN_06958</name>
    <name evidence="3" type="ORF">TcasGA2_TC006958</name>
</gene>
<dbReference type="eggNOG" id="ENOG502RX9T">
    <property type="taxonomic scope" value="Eukaryota"/>
</dbReference>
<keyword evidence="1" id="KW-0175">Coiled coil</keyword>